<accession>A0A161KFK6</accession>
<keyword evidence="4" id="KW-0804">Transcription</keyword>
<dbReference type="EMBL" id="FITM01000092">
    <property type="protein sequence ID" value="CZB17625.1"/>
    <property type="molecule type" value="Genomic_DNA"/>
</dbReference>
<sequence>MPFHEMSDIVTETRQLFTALIQSRRQDYDTSDLTALRNRIVEMNSPLVRQVASRMVHRCSLDFDELVQIGHLGLIKAVERFDPGTGYAFSSFAIPLIRGEILHHLRDHVSLVRVSRRLLELHARGVKLQSAMANASGRYPTESELCAALETTPRRWQQACQAKRSLRIYSLDQQVGTLEDEREALRLVETLSAPSQEEDAAELYAHLHDFVARLGADAQRLLRWRVFDGLSHRELAHREGVSIRVISRRLHTTLQQLHHQLKPMVVEPAYPPPPQQHCSSTPAHPQRRAHGQ</sequence>
<dbReference type="Gene3D" id="1.10.10.10">
    <property type="entry name" value="Winged helix-like DNA-binding domain superfamily/Winged helix DNA-binding domain"/>
    <property type="match status" value="2"/>
</dbReference>
<keyword evidence="1" id="KW-0805">Transcription regulation</keyword>
<dbReference type="Pfam" id="PF07638">
    <property type="entry name" value="Sigma70_ECF"/>
    <property type="match status" value="1"/>
</dbReference>
<feature type="region of interest" description="Disordered" evidence="5">
    <location>
        <begin position="266"/>
        <end position="292"/>
    </location>
</feature>
<evidence type="ECO:0000256" key="4">
    <source>
        <dbReference type="ARBA" id="ARBA00023163"/>
    </source>
</evidence>
<keyword evidence="8" id="KW-1185">Reference proteome</keyword>
<dbReference type="Pfam" id="PF04542">
    <property type="entry name" value="Sigma70_r2"/>
    <property type="match status" value="1"/>
</dbReference>
<proteinExistence type="predicted"/>
<dbReference type="Gene3D" id="1.20.120.1810">
    <property type="match status" value="1"/>
</dbReference>
<dbReference type="PANTHER" id="PTHR30385">
    <property type="entry name" value="SIGMA FACTOR F FLAGELLAR"/>
    <property type="match status" value="1"/>
</dbReference>
<protein>
    <submittedName>
        <fullName evidence="7">Cyanobacterial SigF-related sigma factor</fullName>
    </submittedName>
</protein>
<evidence type="ECO:0000256" key="3">
    <source>
        <dbReference type="ARBA" id="ARBA00023125"/>
    </source>
</evidence>
<dbReference type="Proteomes" id="UP000182631">
    <property type="component" value="Unassembled WGS sequence"/>
</dbReference>
<dbReference type="InterPro" id="IPR036388">
    <property type="entry name" value="WH-like_DNA-bd_sf"/>
</dbReference>
<keyword evidence="2" id="KW-0731">Sigma factor</keyword>
<organism evidence="7 8">
    <name type="scientific">Candidatus Synechococcus spongiarum</name>
    <dbReference type="NCBI Taxonomy" id="431041"/>
    <lineage>
        <taxon>Bacteria</taxon>
        <taxon>Bacillati</taxon>
        <taxon>Cyanobacteriota</taxon>
        <taxon>Cyanophyceae</taxon>
        <taxon>Synechococcales</taxon>
        <taxon>Synechococcaceae</taxon>
        <taxon>Synechococcus</taxon>
    </lineage>
</organism>
<dbReference type="InterPro" id="IPR000943">
    <property type="entry name" value="RNA_pol_sigma70"/>
</dbReference>
<dbReference type="NCBIfam" id="TIGR02937">
    <property type="entry name" value="sigma70-ECF"/>
    <property type="match status" value="1"/>
</dbReference>
<dbReference type="InterPro" id="IPR007627">
    <property type="entry name" value="RNA_pol_sigma70_r2"/>
</dbReference>
<dbReference type="PROSITE" id="PS00715">
    <property type="entry name" value="SIGMA70_1"/>
    <property type="match status" value="1"/>
</dbReference>
<dbReference type="InterPro" id="IPR013325">
    <property type="entry name" value="RNA_pol_sigma_r2"/>
</dbReference>
<evidence type="ECO:0000256" key="1">
    <source>
        <dbReference type="ARBA" id="ARBA00023015"/>
    </source>
</evidence>
<dbReference type="InterPro" id="IPR014284">
    <property type="entry name" value="RNA_pol_sigma-70_dom"/>
</dbReference>
<dbReference type="SUPFAM" id="SSF88659">
    <property type="entry name" value="Sigma3 and sigma4 domains of RNA polymerase sigma factors"/>
    <property type="match status" value="2"/>
</dbReference>
<dbReference type="InterPro" id="IPR013324">
    <property type="entry name" value="RNA_pol_sigma_r3/r4-like"/>
</dbReference>
<dbReference type="GO" id="GO:0016987">
    <property type="term" value="F:sigma factor activity"/>
    <property type="evidence" value="ECO:0007669"/>
    <property type="project" value="UniProtKB-KW"/>
</dbReference>
<evidence type="ECO:0000256" key="2">
    <source>
        <dbReference type="ARBA" id="ARBA00023082"/>
    </source>
</evidence>
<dbReference type="GO" id="GO:0006352">
    <property type="term" value="P:DNA-templated transcription initiation"/>
    <property type="evidence" value="ECO:0007669"/>
    <property type="project" value="InterPro"/>
</dbReference>
<gene>
    <name evidence="7" type="ORF">FLM9_813</name>
</gene>
<reference evidence="8" key="1">
    <citation type="submission" date="2016-02" db="EMBL/GenBank/DDBJ databases">
        <authorList>
            <person name="liu f."/>
        </authorList>
    </citation>
    <scope>NUCLEOTIDE SEQUENCE [LARGE SCALE GENOMIC DNA]</scope>
</reference>
<evidence type="ECO:0000313" key="7">
    <source>
        <dbReference type="EMBL" id="CZB17625.1"/>
    </source>
</evidence>
<dbReference type="AlphaFoldDB" id="A0A161KFK6"/>
<dbReference type="SUPFAM" id="SSF88946">
    <property type="entry name" value="Sigma2 domain of RNA polymerase sigma factors"/>
    <property type="match status" value="1"/>
</dbReference>
<evidence type="ECO:0000256" key="5">
    <source>
        <dbReference type="SAM" id="MobiDB-lite"/>
    </source>
</evidence>
<evidence type="ECO:0000259" key="6">
    <source>
        <dbReference type="PROSITE" id="PS00715"/>
    </source>
</evidence>
<feature type="domain" description="RNA polymerase sigma-70" evidence="6">
    <location>
        <begin position="65"/>
        <end position="78"/>
    </location>
</feature>
<dbReference type="GO" id="GO:0003677">
    <property type="term" value="F:DNA binding"/>
    <property type="evidence" value="ECO:0007669"/>
    <property type="project" value="UniProtKB-KW"/>
</dbReference>
<keyword evidence="3" id="KW-0238">DNA-binding</keyword>
<name>A0A161KFK6_9SYNE</name>
<evidence type="ECO:0000313" key="8">
    <source>
        <dbReference type="Proteomes" id="UP000182631"/>
    </source>
</evidence>
<dbReference type="InterPro" id="IPR053812">
    <property type="entry name" value="HTH_Sigma70_ECF-like"/>
</dbReference>
<dbReference type="PANTHER" id="PTHR30385:SF4">
    <property type="entry name" value="RNA POLYMERASE SIGMA-E FACTOR"/>
    <property type="match status" value="1"/>
</dbReference>
<dbReference type="OrthoDB" id="1185556at2"/>